<dbReference type="HAMAP" id="MF_00661">
    <property type="entry name" value="DEAD_helicase_RhlB"/>
    <property type="match status" value="1"/>
</dbReference>
<evidence type="ECO:0000259" key="10">
    <source>
        <dbReference type="PROSITE" id="PS51192"/>
    </source>
</evidence>
<dbReference type="CDD" id="cd00268">
    <property type="entry name" value="DEADc"/>
    <property type="match status" value="1"/>
</dbReference>
<evidence type="ECO:0000256" key="6">
    <source>
        <dbReference type="ARBA" id="ARBA00022884"/>
    </source>
</evidence>
<dbReference type="Proteomes" id="UP000569732">
    <property type="component" value="Unassembled WGS sequence"/>
</dbReference>
<dbReference type="SUPFAM" id="SSF52540">
    <property type="entry name" value="P-loop containing nucleoside triphosphate hydrolases"/>
    <property type="match status" value="1"/>
</dbReference>
<dbReference type="Pfam" id="PF00270">
    <property type="entry name" value="DEAD"/>
    <property type="match status" value="1"/>
</dbReference>
<comment type="subunit">
    <text evidence="7">Component of the RNA degradosome, which is a multiprotein complex involved in RNA processing and mRNA degradation.</text>
</comment>
<dbReference type="InterPro" id="IPR027417">
    <property type="entry name" value="P-loop_NTPase"/>
</dbReference>
<keyword evidence="5 7" id="KW-0067">ATP-binding</keyword>
<dbReference type="InterPro" id="IPR014001">
    <property type="entry name" value="Helicase_ATP-bd"/>
</dbReference>
<feature type="compositionally biased region" description="Basic residues" evidence="9">
    <location>
        <begin position="458"/>
        <end position="481"/>
    </location>
</feature>
<dbReference type="AlphaFoldDB" id="A0A853IHZ1"/>
<dbReference type="NCBIfam" id="NF002340">
    <property type="entry name" value="PRK01297.1"/>
    <property type="match status" value="1"/>
</dbReference>
<evidence type="ECO:0000256" key="2">
    <source>
        <dbReference type="ARBA" id="ARBA00022741"/>
    </source>
</evidence>
<name>A0A853IHZ1_9GAMM</name>
<dbReference type="EC" id="3.6.4.13" evidence="7"/>
<comment type="caution">
    <text evidence="13">The sequence shown here is derived from an EMBL/GenBank/DDBJ whole genome shotgun (WGS) entry which is preliminary data.</text>
</comment>
<dbReference type="InterPro" id="IPR000629">
    <property type="entry name" value="RNA-helicase_DEAD-box_CS"/>
</dbReference>
<keyword evidence="6 7" id="KW-0694">RNA-binding</keyword>
<feature type="compositionally biased region" description="Polar residues" evidence="9">
    <location>
        <begin position="16"/>
        <end position="26"/>
    </location>
</feature>
<comment type="function">
    <text evidence="7">DEAD-box RNA helicase involved in RNA degradation. Has RNA-dependent ATPase activity and unwinds double-stranded RNA.</text>
</comment>
<evidence type="ECO:0000256" key="8">
    <source>
        <dbReference type="PROSITE-ProRule" id="PRU00552"/>
    </source>
</evidence>
<keyword evidence="2 7" id="KW-0547">Nucleotide-binding</keyword>
<reference evidence="13 14" key="1">
    <citation type="submission" date="2020-07" db="EMBL/GenBank/DDBJ databases">
        <title>Endozoicomonas sp. nov., isolated from sediment.</title>
        <authorList>
            <person name="Gu T."/>
        </authorList>
    </citation>
    <scope>NUCLEOTIDE SEQUENCE [LARGE SCALE GENOMIC DNA]</scope>
    <source>
        <strain evidence="13 14">SM1973</strain>
    </source>
</reference>
<keyword evidence="4 7" id="KW-0347">Helicase</keyword>
<dbReference type="PROSITE" id="PS00039">
    <property type="entry name" value="DEAD_ATP_HELICASE"/>
    <property type="match status" value="1"/>
</dbReference>
<dbReference type="EMBL" id="JACCKB010000058">
    <property type="protein sequence ID" value="NYZ69037.1"/>
    <property type="molecule type" value="Genomic_DNA"/>
</dbReference>
<evidence type="ECO:0000256" key="3">
    <source>
        <dbReference type="ARBA" id="ARBA00022801"/>
    </source>
</evidence>
<dbReference type="PANTHER" id="PTHR47959:SF10">
    <property type="entry name" value="ATP-DEPENDENT RNA HELICASE RHLB"/>
    <property type="match status" value="1"/>
</dbReference>
<evidence type="ECO:0000256" key="5">
    <source>
        <dbReference type="ARBA" id="ARBA00022840"/>
    </source>
</evidence>
<keyword evidence="1 7" id="KW-0963">Cytoplasm</keyword>
<keyword evidence="14" id="KW-1185">Reference proteome</keyword>
<dbReference type="InterPro" id="IPR044742">
    <property type="entry name" value="DEAD/DEAH_RhlB"/>
</dbReference>
<evidence type="ECO:0000256" key="1">
    <source>
        <dbReference type="ARBA" id="ARBA00022490"/>
    </source>
</evidence>
<dbReference type="GO" id="GO:0005829">
    <property type="term" value="C:cytosol"/>
    <property type="evidence" value="ECO:0007669"/>
    <property type="project" value="TreeGrafter"/>
</dbReference>
<dbReference type="GO" id="GO:0006401">
    <property type="term" value="P:RNA catabolic process"/>
    <property type="evidence" value="ECO:0007669"/>
    <property type="project" value="UniProtKB-UniRule"/>
</dbReference>
<evidence type="ECO:0000313" key="14">
    <source>
        <dbReference type="Proteomes" id="UP000569732"/>
    </source>
</evidence>
<keyword evidence="3 7" id="KW-0378">Hydrolase</keyword>
<feature type="domain" description="Helicase ATP-binding" evidence="10">
    <location>
        <begin position="94"/>
        <end position="274"/>
    </location>
</feature>
<dbReference type="InterPro" id="IPR014014">
    <property type="entry name" value="RNA_helicase_DEAD_Q_motif"/>
</dbReference>
<comment type="similarity">
    <text evidence="7">Belongs to the DEAD box helicase family. RhlB subfamily.</text>
</comment>
<dbReference type="SMART" id="SM00490">
    <property type="entry name" value="HELICc"/>
    <property type="match status" value="1"/>
</dbReference>
<evidence type="ECO:0000259" key="11">
    <source>
        <dbReference type="PROSITE" id="PS51194"/>
    </source>
</evidence>
<dbReference type="InterPro" id="IPR050079">
    <property type="entry name" value="DEAD_box_RNA_helicase"/>
</dbReference>
<protein>
    <recommendedName>
        <fullName evidence="7">ATP-dependent RNA helicase RhlB</fullName>
        <ecNumber evidence="7">3.6.4.13</ecNumber>
    </recommendedName>
</protein>
<sequence>MIKIFNKIFKPKHHTTTASPSLPESQELSDKPTKAVNQKLSSSPNNTSWEISQFAVPEAEGKTRFHDFELPDKLMQAIHSLGFSYCTPIQAEVLTATLAGRDAIGRAQTGTGKTAAFLVSTIKQLLETPSPTPRYAGEPRALILAPTRELAMQIANDAKELCKFSSINVTTIMGGMEYDKQRRHLHNEFLDIVVATPGRLIDYYEKQDIHLDLLEMLVIDEADRMLDMGFIPQVRRIVRATPKQGDRQTLLFSATFNDEVTRLIDQWTYQPVKVEIEPEQVTTDTVVQHFYMVEENSKAKLLVNLILQEDLHRIIVFANRRDQTRKLQELLYQVGISCDLLSGEVAQKKRLRTLEDFREGRIRVLVATDVAGRGIHVDGISHVINYNLPDDLEDYVHRIGRTGRAGATGVAISLTGESDAFLLPELEQLLGMSLTIEQPPENYLTKPLPVKSKTSPTKSHRHKPHKQYKKTGHHKKPQRRR</sequence>
<dbReference type="GO" id="GO:0005524">
    <property type="term" value="F:ATP binding"/>
    <property type="evidence" value="ECO:0007669"/>
    <property type="project" value="UniProtKB-UniRule"/>
</dbReference>
<evidence type="ECO:0000256" key="7">
    <source>
        <dbReference type="HAMAP-Rule" id="MF_00661"/>
    </source>
</evidence>
<feature type="domain" description="DEAD-box RNA helicase Q" evidence="12">
    <location>
        <begin position="63"/>
        <end position="91"/>
    </location>
</feature>
<evidence type="ECO:0000313" key="13">
    <source>
        <dbReference type="EMBL" id="NYZ69037.1"/>
    </source>
</evidence>
<accession>A0A853IHZ1</accession>
<dbReference type="PROSITE" id="PS51194">
    <property type="entry name" value="HELICASE_CTER"/>
    <property type="match status" value="1"/>
</dbReference>
<dbReference type="GO" id="GO:0003724">
    <property type="term" value="F:RNA helicase activity"/>
    <property type="evidence" value="ECO:0007669"/>
    <property type="project" value="UniProtKB-UniRule"/>
</dbReference>
<organism evidence="13 14">
    <name type="scientific">Spartinivicinus marinus</name>
    <dbReference type="NCBI Taxonomy" id="2994442"/>
    <lineage>
        <taxon>Bacteria</taxon>
        <taxon>Pseudomonadati</taxon>
        <taxon>Pseudomonadota</taxon>
        <taxon>Gammaproteobacteria</taxon>
        <taxon>Oceanospirillales</taxon>
        <taxon>Zooshikellaceae</taxon>
        <taxon>Spartinivicinus</taxon>
    </lineage>
</organism>
<dbReference type="InterPro" id="IPR011545">
    <property type="entry name" value="DEAD/DEAH_box_helicase_dom"/>
</dbReference>
<evidence type="ECO:0000256" key="4">
    <source>
        <dbReference type="ARBA" id="ARBA00022806"/>
    </source>
</evidence>
<gene>
    <name evidence="7 13" type="primary">rhlB</name>
    <name evidence="13" type="ORF">H0A36_23740</name>
</gene>
<dbReference type="CDD" id="cd18787">
    <property type="entry name" value="SF2_C_DEAD"/>
    <property type="match status" value="1"/>
</dbReference>
<comment type="subcellular location">
    <subcellularLocation>
        <location evidence="7">Cytoplasm</location>
    </subcellularLocation>
</comment>
<dbReference type="GO" id="GO:0003723">
    <property type="term" value="F:RNA binding"/>
    <property type="evidence" value="ECO:0007669"/>
    <property type="project" value="UniProtKB-UniRule"/>
</dbReference>
<dbReference type="Pfam" id="PF00271">
    <property type="entry name" value="Helicase_C"/>
    <property type="match status" value="1"/>
</dbReference>
<proteinExistence type="inferred from homology"/>
<evidence type="ECO:0000256" key="9">
    <source>
        <dbReference type="SAM" id="MobiDB-lite"/>
    </source>
</evidence>
<evidence type="ECO:0000259" key="12">
    <source>
        <dbReference type="PROSITE" id="PS51195"/>
    </source>
</evidence>
<dbReference type="Gene3D" id="3.40.50.300">
    <property type="entry name" value="P-loop containing nucleotide triphosphate hydrolases"/>
    <property type="match status" value="2"/>
</dbReference>
<dbReference type="InterPro" id="IPR023554">
    <property type="entry name" value="RNA_helicase_ATP-dep_RhlB"/>
</dbReference>
<feature type="compositionally biased region" description="Polar residues" evidence="9">
    <location>
        <begin position="35"/>
        <end position="47"/>
    </location>
</feature>
<feature type="region of interest" description="Disordered" evidence="9">
    <location>
        <begin position="13"/>
        <end position="47"/>
    </location>
</feature>
<dbReference type="PANTHER" id="PTHR47959">
    <property type="entry name" value="ATP-DEPENDENT RNA HELICASE RHLE-RELATED"/>
    <property type="match status" value="1"/>
</dbReference>
<feature type="domain" description="Helicase C-terminal" evidence="11">
    <location>
        <begin position="285"/>
        <end position="448"/>
    </location>
</feature>
<feature type="region of interest" description="Disordered" evidence="9">
    <location>
        <begin position="441"/>
        <end position="481"/>
    </location>
</feature>
<feature type="short sequence motif" description="Q motif" evidence="8">
    <location>
        <begin position="63"/>
        <end position="91"/>
    </location>
</feature>
<dbReference type="PROSITE" id="PS51195">
    <property type="entry name" value="Q_MOTIF"/>
    <property type="match status" value="1"/>
</dbReference>
<dbReference type="InterPro" id="IPR001650">
    <property type="entry name" value="Helicase_C-like"/>
</dbReference>
<comment type="catalytic activity">
    <reaction evidence="7">
        <text>ATP + H2O = ADP + phosphate + H(+)</text>
        <dbReference type="Rhea" id="RHEA:13065"/>
        <dbReference type="ChEBI" id="CHEBI:15377"/>
        <dbReference type="ChEBI" id="CHEBI:15378"/>
        <dbReference type="ChEBI" id="CHEBI:30616"/>
        <dbReference type="ChEBI" id="CHEBI:43474"/>
        <dbReference type="ChEBI" id="CHEBI:456216"/>
        <dbReference type="EC" id="3.6.4.13"/>
    </reaction>
</comment>
<dbReference type="SMART" id="SM00487">
    <property type="entry name" value="DEXDc"/>
    <property type="match status" value="1"/>
</dbReference>
<dbReference type="PROSITE" id="PS51192">
    <property type="entry name" value="HELICASE_ATP_BIND_1"/>
    <property type="match status" value="1"/>
</dbReference>
<dbReference type="GO" id="GO:0016787">
    <property type="term" value="F:hydrolase activity"/>
    <property type="evidence" value="ECO:0007669"/>
    <property type="project" value="UniProtKB-KW"/>
</dbReference>